<name>A0A915JQT3_ROMCU</name>
<evidence type="ECO:0000256" key="1">
    <source>
        <dbReference type="SAM" id="MobiDB-lite"/>
    </source>
</evidence>
<feature type="compositionally biased region" description="Basic and acidic residues" evidence="1">
    <location>
        <begin position="22"/>
        <end position="34"/>
    </location>
</feature>
<proteinExistence type="predicted"/>
<evidence type="ECO:0000313" key="2">
    <source>
        <dbReference type="Proteomes" id="UP000887565"/>
    </source>
</evidence>
<keyword evidence="2" id="KW-1185">Reference proteome</keyword>
<accession>A0A915JQT3</accession>
<dbReference type="Proteomes" id="UP000887565">
    <property type="component" value="Unplaced"/>
</dbReference>
<sequence length="260" mass="29927">MLIFPTFLCRVCIMEMNDEKDESVKSKKSDDVKPKIVNNSRRREPGPNAPAPFYRYNFQNFRPASFPVRRWAAAPDVFYDDGADGDYHPAQKRSQQFMKRSALTLRPHQQPRRRKHLQSCNDYHLISGDGFDQRRRRKSRSITGSKENLADLIANNSPVNKLINSDSEDEESAKERKRSALPLPEKRLLTLSGTVPLVGYSPKFGGASMCLSCMEFFDLPAETTKYVKHLLENHKLVIEDIELIVDLKRRGRRILFTIGN</sequence>
<dbReference type="AlphaFoldDB" id="A0A915JQT3"/>
<protein>
    <submittedName>
        <fullName evidence="3">Uncharacterized protein</fullName>
    </submittedName>
</protein>
<dbReference type="WBParaSite" id="nRc.2.0.1.t28624-RA">
    <property type="protein sequence ID" value="nRc.2.0.1.t28624-RA"/>
    <property type="gene ID" value="nRc.2.0.1.g28624"/>
</dbReference>
<feature type="region of interest" description="Disordered" evidence="1">
    <location>
        <begin position="20"/>
        <end position="51"/>
    </location>
</feature>
<feature type="region of interest" description="Disordered" evidence="1">
    <location>
        <begin position="160"/>
        <end position="179"/>
    </location>
</feature>
<reference evidence="3" key="1">
    <citation type="submission" date="2022-11" db="UniProtKB">
        <authorList>
            <consortium name="WormBaseParasite"/>
        </authorList>
    </citation>
    <scope>IDENTIFICATION</scope>
</reference>
<organism evidence="2 3">
    <name type="scientific">Romanomermis culicivorax</name>
    <name type="common">Nematode worm</name>
    <dbReference type="NCBI Taxonomy" id="13658"/>
    <lineage>
        <taxon>Eukaryota</taxon>
        <taxon>Metazoa</taxon>
        <taxon>Ecdysozoa</taxon>
        <taxon>Nematoda</taxon>
        <taxon>Enoplea</taxon>
        <taxon>Dorylaimia</taxon>
        <taxon>Mermithida</taxon>
        <taxon>Mermithoidea</taxon>
        <taxon>Mermithidae</taxon>
        <taxon>Romanomermis</taxon>
    </lineage>
</organism>
<evidence type="ECO:0000313" key="3">
    <source>
        <dbReference type="WBParaSite" id="nRc.2.0.1.t28624-RA"/>
    </source>
</evidence>